<evidence type="ECO:0000259" key="17">
    <source>
        <dbReference type="Pfam" id="PF00133"/>
    </source>
</evidence>
<keyword evidence="5 15" id="KW-0963">Cytoplasm</keyword>
<dbReference type="FunFam" id="3.40.50.620:FF:000063">
    <property type="entry name" value="Isoleucine--tRNA ligase"/>
    <property type="match status" value="1"/>
</dbReference>
<evidence type="ECO:0000256" key="8">
    <source>
        <dbReference type="ARBA" id="ARBA00022741"/>
    </source>
</evidence>
<dbReference type="Gene3D" id="3.40.50.620">
    <property type="entry name" value="HUPs"/>
    <property type="match status" value="2"/>
</dbReference>
<comment type="catalytic activity">
    <reaction evidence="14 15">
        <text>tRNA(Ile) + L-isoleucine + ATP = L-isoleucyl-tRNA(Ile) + AMP + diphosphate</text>
        <dbReference type="Rhea" id="RHEA:11060"/>
        <dbReference type="Rhea" id="RHEA-COMP:9666"/>
        <dbReference type="Rhea" id="RHEA-COMP:9695"/>
        <dbReference type="ChEBI" id="CHEBI:30616"/>
        <dbReference type="ChEBI" id="CHEBI:33019"/>
        <dbReference type="ChEBI" id="CHEBI:58045"/>
        <dbReference type="ChEBI" id="CHEBI:78442"/>
        <dbReference type="ChEBI" id="CHEBI:78528"/>
        <dbReference type="ChEBI" id="CHEBI:456215"/>
        <dbReference type="EC" id="6.1.1.5"/>
    </reaction>
</comment>
<dbReference type="OrthoDB" id="9810365at2"/>
<keyword evidence="10 15" id="KW-0067">ATP-binding</keyword>
<evidence type="ECO:0000256" key="10">
    <source>
        <dbReference type="ARBA" id="ARBA00022840"/>
    </source>
</evidence>
<evidence type="ECO:0000256" key="11">
    <source>
        <dbReference type="ARBA" id="ARBA00022917"/>
    </source>
</evidence>
<dbReference type="GO" id="GO:0004822">
    <property type="term" value="F:isoleucine-tRNA ligase activity"/>
    <property type="evidence" value="ECO:0007669"/>
    <property type="project" value="UniProtKB-UniRule"/>
</dbReference>
<dbReference type="Pfam" id="PF08264">
    <property type="entry name" value="Anticodon_1"/>
    <property type="match status" value="1"/>
</dbReference>
<dbReference type="CDD" id="cd00818">
    <property type="entry name" value="IleRS_core"/>
    <property type="match status" value="1"/>
</dbReference>
<feature type="domain" description="Aminoacyl-tRNA synthetase class Ia" evidence="17">
    <location>
        <begin position="106"/>
        <end position="760"/>
    </location>
</feature>
<dbReference type="InterPro" id="IPR002300">
    <property type="entry name" value="aa-tRNA-synth_Ia"/>
</dbReference>
<evidence type="ECO:0000256" key="12">
    <source>
        <dbReference type="ARBA" id="ARBA00023146"/>
    </source>
</evidence>
<dbReference type="InterPro" id="IPR023586">
    <property type="entry name" value="Ile-tRNA-ligase_type2"/>
</dbReference>
<dbReference type="InterPro" id="IPR002301">
    <property type="entry name" value="Ile-tRNA-ligase"/>
</dbReference>
<evidence type="ECO:0000256" key="4">
    <source>
        <dbReference type="ARBA" id="ARBA00011245"/>
    </source>
</evidence>
<reference evidence="19 20" key="1">
    <citation type="submission" date="2019-03" db="EMBL/GenBank/DDBJ databases">
        <title>Genomics of glacier-inhabiting Cryobacterium strains.</title>
        <authorList>
            <person name="Liu Q."/>
            <person name="Xin Y.-H."/>
        </authorList>
    </citation>
    <scope>NUCLEOTIDE SEQUENCE [LARGE SCALE GENOMIC DNA]</scope>
    <source>
        <strain evidence="19 20">Hh15</strain>
    </source>
</reference>
<evidence type="ECO:0000256" key="14">
    <source>
        <dbReference type="ARBA" id="ARBA00048359"/>
    </source>
</evidence>
<evidence type="ECO:0000256" key="16">
    <source>
        <dbReference type="SAM" id="MobiDB-lite"/>
    </source>
</evidence>
<dbReference type="GO" id="GO:0002161">
    <property type="term" value="F:aminoacyl-tRNA deacylase activity"/>
    <property type="evidence" value="ECO:0007669"/>
    <property type="project" value="InterPro"/>
</dbReference>
<dbReference type="SUPFAM" id="SSF52374">
    <property type="entry name" value="Nucleotidylyl transferase"/>
    <property type="match status" value="1"/>
</dbReference>
<gene>
    <name evidence="15" type="primary">ileS</name>
    <name evidence="19" type="ORF">E3O10_00435</name>
</gene>
<organism evidence="19 20">
    <name type="scientific">Cryobacterium luteum</name>
    <dbReference type="NCBI Taxonomy" id="1424661"/>
    <lineage>
        <taxon>Bacteria</taxon>
        <taxon>Bacillati</taxon>
        <taxon>Actinomycetota</taxon>
        <taxon>Actinomycetes</taxon>
        <taxon>Micrococcales</taxon>
        <taxon>Microbacteriaceae</taxon>
        <taxon>Cryobacterium</taxon>
    </lineage>
</organism>
<dbReference type="Gene3D" id="1.10.730.10">
    <property type="entry name" value="Isoleucyl-tRNA Synthetase, Domain 1"/>
    <property type="match status" value="1"/>
</dbReference>
<evidence type="ECO:0000313" key="20">
    <source>
        <dbReference type="Proteomes" id="UP000297654"/>
    </source>
</evidence>
<dbReference type="CDD" id="cd07961">
    <property type="entry name" value="Anticodon_Ia_Ile_ABEc"/>
    <property type="match status" value="1"/>
</dbReference>
<dbReference type="InterPro" id="IPR013155">
    <property type="entry name" value="M/V/L/I-tRNA-synth_anticd-bd"/>
</dbReference>
<comment type="subunit">
    <text evidence="4 15">Monomer.</text>
</comment>
<dbReference type="AlphaFoldDB" id="A0A5F0DHR9"/>
<evidence type="ECO:0000256" key="2">
    <source>
        <dbReference type="ARBA" id="ARBA00004496"/>
    </source>
</evidence>
<comment type="function">
    <text evidence="13 15">Catalyzes the attachment of isoleucine to tRNA(Ile). As IleRS can inadvertently accommodate and process structurally similar amino acids such as valine, to avoid such errors it has two additional distinct tRNA(Ile)-dependent editing activities. One activity is designated as 'pretransfer' editing and involves the hydrolysis of activated Val-AMP. The other activity is designated 'posttransfer' editing and involves deacylation of mischarged Val-tRNA(Ile).</text>
</comment>
<dbReference type="HAMAP" id="MF_02003">
    <property type="entry name" value="Ile_tRNA_synth_type2"/>
    <property type="match status" value="1"/>
</dbReference>
<keyword evidence="7 15" id="KW-0479">Metal-binding</keyword>
<protein>
    <recommendedName>
        <fullName evidence="15">Isoleucine--tRNA ligase</fullName>
        <ecNumber evidence="15">6.1.1.5</ecNumber>
    </recommendedName>
    <alternativeName>
        <fullName evidence="15">Isoleucyl-tRNA synthetase</fullName>
        <shortName evidence="15">IleRS</shortName>
    </alternativeName>
</protein>
<name>A0A5F0DHR9_9MICO</name>
<evidence type="ECO:0000259" key="18">
    <source>
        <dbReference type="Pfam" id="PF08264"/>
    </source>
</evidence>
<evidence type="ECO:0000313" key="19">
    <source>
        <dbReference type="EMBL" id="TFB95548.1"/>
    </source>
</evidence>
<dbReference type="EMBL" id="SOFF01000002">
    <property type="protein sequence ID" value="TFB95548.1"/>
    <property type="molecule type" value="Genomic_DNA"/>
</dbReference>
<dbReference type="Gene3D" id="3.90.740.10">
    <property type="entry name" value="Valyl/Leucyl/Isoleucyl-tRNA synthetase, editing domain"/>
    <property type="match status" value="1"/>
</dbReference>
<dbReference type="EC" id="6.1.1.5" evidence="15"/>
<comment type="cofactor">
    <cofactor evidence="1 15">
        <name>Zn(2+)</name>
        <dbReference type="ChEBI" id="CHEBI:29105"/>
    </cofactor>
</comment>
<dbReference type="Proteomes" id="UP000297654">
    <property type="component" value="Unassembled WGS sequence"/>
</dbReference>
<dbReference type="InterPro" id="IPR014729">
    <property type="entry name" value="Rossmann-like_a/b/a_fold"/>
</dbReference>
<comment type="similarity">
    <text evidence="3 15">Belongs to the class-I aminoacyl-tRNA synthetase family. IleS type 2 subfamily.</text>
</comment>
<proteinExistence type="inferred from homology"/>
<evidence type="ECO:0000256" key="1">
    <source>
        <dbReference type="ARBA" id="ARBA00001947"/>
    </source>
</evidence>
<dbReference type="GO" id="GO:0000049">
    <property type="term" value="F:tRNA binding"/>
    <property type="evidence" value="ECO:0007669"/>
    <property type="project" value="InterPro"/>
</dbReference>
<dbReference type="GO" id="GO:0005737">
    <property type="term" value="C:cytoplasm"/>
    <property type="evidence" value="ECO:0007669"/>
    <property type="project" value="UniProtKB-SubCell"/>
</dbReference>
<dbReference type="InterPro" id="IPR009008">
    <property type="entry name" value="Val/Leu/Ile-tRNA-synth_edit"/>
</dbReference>
<feature type="binding site" evidence="15">
    <location>
        <position position="729"/>
    </location>
    <ligand>
        <name>ATP</name>
        <dbReference type="ChEBI" id="CHEBI:30616"/>
    </ligand>
</feature>
<dbReference type="PANTHER" id="PTHR42780:SF1">
    <property type="entry name" value="ISOLEUCINE--TRNA LIGASE, CYTOPLASMIC"/>
    <property type="match status" value="1"/>
</dbReference>
<evidence type="ECO:0000256" key="13">
    <source>
        <dbReference type="ARBA" id="ARBA00025217"/>
    </source>
</evidence>
<dbReference type="PRINTS" id="PR00984">
    <property type="entry name" value="TRNASYNTHILE"/>
</dbReference>
<comment type="domain">
    <text evidence="15">IleRS has two distinct active sites: one for aminoacylation and one for editing. The misactivated valine is translocated from the active site to the editing site, which sterically excludes the correctly activated isoleucine. The single editing site contains two valyl binding pockets, one specific for each substrate (Val-AMP or Val-tRNA(Ile)).</text>
</comment>
<keyword evidence="6 15" id="KW-0436">Ligase</keyword>
<keyword evidence="11 15" id="KW-0648">Protein biosynthesis</keyword>
<keyword evidence="9 15" id="KW-0862">Zinc</keyword>
<accession>A0A5F0DHR9</accession>
<feature type="short sequence motif" description="'HIGH' region" evidence="15">
    <location>
        <begin position="136"/>
        <end position="146"/>
    </location>
</feature>
<sequence>MTVTRLSPGSLWKNGCPPSGWQLSRTERVGPVTAFEQAVAQRFRAASEVVPRRFLQNRSSSWSRAPVTRPGRRSILYPKSSTTPPHGTPAEAIVPSPNFPALENEVLEFWKNDDTFQASIDQRDGAEEWTFYDGPPFANGLPHYGHLLTGYAKDLFPRFQTMRGKQVHRRFGWDTHGLPAELEAERKLGITDKSQIEEMGLAAFNAVARESVLEYTKDWEEYVTRQARWVDFENDYKTLDITFMESVIWAFKQLHTKGLAYEGYRVLPYCWRDQTPLSNHELRMDDDVYKMRQDQTVTVTFPLIGAKAEALGLTAVRALAWTTTPWTLPTNFALAVGPEIVYAVVPAGPNGTPDAEVLREGSADATVLGAEYLIAIDLVGNYAKDLGYESAAEAVASVSRTVTGLELEGVSYDRLFDYYADEAVWGTQNAWRILVADYVTTSDGTGIVHQAPAYGEEDQKVCEAAGIPVILSLDDGGKFLSDVPEVAGQLWSDANKPLTALLKANGRLIRQASYEHSYPHCWRCRNPLIYKAVSSWFVRVTDFRPRMVELNQQVNWVPENVKDGQFGKWIGNARDWSISRNRYWGSPIPVWKSDNPEYPRTDVYGSLDELAADFGVRPTDLHRPYIDQLTRPNPDDPTGQSTMRRITDVLDVWFDSGSMPFAQVHYPFENREWFEAHNPADFIVEYIGQTRGWFYLLHVLSTALFDRPAFKNVVSHGIVLGNDGQKMSKSLRNYPDVNEVFDRDGADAMRWFLMSSPVLRGGNLVVTEEGIREGARQVMLPLWSTYYFFTLYANASSSTKSSANGASGYEATWRTDSTDVLDRYLLAKTRDLIVGVTSDLEALDSTVAAARLRDFADVLTNWYVRRSRDRFWGGAAEGATAHEAFDTLYTVLETVCRVTAPLLPLVTERIWQGLTGGRSVHLEDWPDATLFPADDELVTTMDQVRLISSTVLSLRKQAGLRVRLPLTNLTVVTGNTQALASFVAILRDELNLKTVTLIELEDDSAPAYGVTSKLVVNARAAGPRLGKQVQLVIKAARAGDWSETDGVVTAGGIALEPSEYELTLEANSDAGDGAAALALLPGGGFALLATTTTPELEAEGFARDLIRAVQDTRKSAGFQVSDRIRLDLVFQSEADADSFDLARGVDVAAETLATSFSTHRPSTGDFPADLPSEWLEARVGAPVEHYVRFAADHYVNLGAVIVAVARVNGAILV</sequence>
<keyword evidence="12 15" id="KW-0030">Aminoacyl-tRNA synthetase</keyword>
<dbReference type="GO" id="GO:0008270">
    <property type="term" value="F:zinc ion binding"/>
    <property type="evidence" value="ECO:0007669"/>
    <property type="project" value="UniProtKB-UniRule"/>
</dbReference>
<dbReference type="GO" id="GO:0006428">
    <property type="term" value="P:isoleucyl-tRNA aminoacylation"/>
    <property type="evidence" value="ECO:0007669"/>
    <property type="project" value="UniProtKB-UniRule"/>
</dbReference>
<feature type="domain" description="Methionyl/Valyl/Leucyl/Isoleucyl-tRNA synthetase anticodon-binding" evidence="18">
    <location>
        <begin position="822"/>
        <end position="966"/>
    </location>
</feature>
<dbReference type="SUPFAM" id="SSF50677">
    <property type="entry name" value="ValRS/IleRS/LeuRS editing domain"/>
    <property type="match status" value="1"/>
</dbReference>
<comment type="subcellular location">
    <subcellularLocation>
        <location evidence="2 15">Cytoplasm</location>
    </subcellularLocation>
</comment>
<evidence type="ECO:0000256" key="5">
    <source>
        <dbReference type="ARBA" id="ARBA00022490"/>
    </source>
</evidence>
<keyword evidence="20" id="KW-1185">Reference proteome</keyword>
<dbReference type="InterPro" id="IPR009080">
    <property type="entry name" value="tRNAsynth_Ia_anticodon-bd"/>
</dbReference>
<dbReference type="Pfam" id="PF00133">
    <property type="entry name" value="tRNA-synt_1"/>
    <property type="match status" value="1"/>
</dbReference>
<dbReference type="Pfam" id="PF19302">
    <property type="entry name" value="DUF5915"/>
    <property type="match status" value="1"/>
</dbReference>
<dbReference type="FunFam" id="3.40.50.620:FF:000075">
    <property type="entry name" value="Isoleucine--tRNA ligase"/>
    <property type="match status" value="1"/>
</dbReference>
<dbReference type="GO" id="GO:0005524">
    <property type="term" value="F:ATP binding"/>
    <property type="evidence" value="ECO:0007669"/>
    <property type="project" value="UniProtKB-UniRule"/>
</dbReference>
<evidence type="ECO:0000256" key="3">
    <source>
        <dbReference type="ARBA" id="ARBA00007078"/>
    </source>
</evidence>
<comment type="caution">
    <text evidence="19">The sequence shown here is derived from an EMBL/GenBank/DDBJ whole genome shotgun (WGS) entry which is preliminary data.</text>
</comment>
<evidence type="ECO:0000256" key="15">
    <source>
        <dbReference type="HAMAP-Rule" id="MF_02003"/>
    </source>
</evidence>
<dbReference type="PANTHER" id="PTHR42780">
    <property type="entry name" value="SOLEUCYL-TRNA SYNTHETASE"/>
    <property type="match status" value="1"/>
</dbReference>
<evidence type="ECO:0000256" key="7">
    <source>
        <dbReference type="ARBA" id="ARBA00022723"/>
    </source>
</evidence>
<dbReference type="InterPro" id="IPR033709">
    <property type="entry name" value="Anticodon_Ile_ABEc"/>
</dbReference>
<feature type="short sequence motif" description="'KMSKS' region" evidence="15">
    <location>
        <begin position="726"/>
        <end position="730"/>
    </location>
</feature>
<feature type="region of interest" description="Disordered" evidence="16">
    <location>
        <begin position="60"/>
        <end position="90"/>
    </location>
</feature>
<evidence type="ECO:0000256" key="9">
    <source>
        <dbReference type="ARBA" id="ARBA00022833"/>
    </source>
</evidence>
<evidence type="ECO:0000256" key="6">
    <source>
        <dbReference type="ARBA" id="ARBA00022598"/>
    </source>
</evidence>
<dbReference type="SUPFAM" id="SSF47323">
    <property type="entry name" value="Anticodon-binding domain of a subclass of class I aminoacyl-tRNA synthetases"/>
    <property type="match status" value="1"/>
</dbReference>
<keyword evidence="8 15" id="KW-0547">Nucleotide-binding</keyword>
<dbReference type="NCBIfam" id="TIGR00392">
    <property type="entry name" value="ileS"/>
    <property type="match status" value="1"/>
</dbReference>